<evidence type="ECO:0000313" key="5">
    <source>
        <dbReference type="Proteomes" id="UP000521379"/>
    </source>
</evidence>
<dbReference type="SUPFAM" id="SSF46689">
    <property type="entry name" value="Homeodomain-like"/>
    <property type="match status" value="1"/>
</dbReference>
<evidence type="ECO:0000256" key="1">
    <source>
        <dbReference type="ARBA" id="ARBA00023125"/>
    </source>
</evidence>
<dbReference type="RefSeq" id="WP_157980592.1">
    <property type="nucleotide sequence ID" value="NZ_JAAVUN010000037.1"/>
</dbReference>
<accession>A0A846TUY9</accession>
<name>A0A846TUY9_9MICC</name>
<organism evidence="4 5">
    <name type="scientific">Kocuria subflava</name>
    <dbReference type="NCBI Taxonomy" id="1736139"/>
    <lineage>
        <taxon>Bacteria</taxon>
        <taxon>Bacillati</taxon>
        <taxon>Actinomycetota</taxon>
        <taxon>Actinomycetes</taxon>
        <taxon>Micrococcales</taxon>
        <taxon>Micrococcaceae</taxon>
        <taxon>Kocuria</taxon>
    </lineage>
</organism>
<feature type="DNA-binding region" description="H-T-H motif" evidence="2">
    <location>
        <begin position="34"/>
        <end position="53"/>
    </location>
</feature>
<sequence>MLESKTSDSAARMLGVAVDRIAREGMTVGLDGLRMEKVIKEAGVSRATAYRRWPSRDQFVADVLVEVVRRTSLIPERPDDLRRLVELVETHAEGLLTTDGRRALVVEALRVSVDSDVRRLLDSPQVRTFISLSATYQGLPDGAVRDAVGSALRDTEQSFIRRRSEVYANLAALVGYRLRPGSAGLDALASAAGLMMTGILVRALPDRAWLDERVEAAPFGGAAASWSEPERLLVGLLLTEIEPDPALEWDVDTIDQFRERFEQQVGEMLAAPSSVVDGTNHSAPENLGEE</sequence>
<evidence type="ECO:0000313" key="4">
    <source>
        <dbReference type="EMBL" id="NKE10679.1"/>
    </source>
</evidence>
<reference evidence="4 5" key="1">
    <citation type="submission" date="2020-02" db="EMBL/GenBank/DDBJ databases">
        <authorList>
            <person name="Sun Q."/>
        </authorList>
    </citation>
    <scope>NUCLEOTIDE SEQUENCE [LARGE SCALE GENOMIC DNA]</scope>
    <source>
        <strain evidence="4 5">YIM 13062</strain>
    </source>
</reference>
<evidence type="ECO:0000256" key="2">
    <source>
        <dbReference type="PROSITE-ProRule" id="PRU00335"/>
    </source>
</evidence>
<comment type="caution">
    <text evidence="4">The sequence shown here is derived from an EMBL/GenBank/DDBJ whole genome shotgun (WGS) entry which is preliminary data.</text>
</comment>
<gene>
    <name evidence="4" type="ORF">GTW58_12220</name>
</gene>
<dbReference type="Pfam" id="PF00440">
    <property type="entry name" value="TetR_N"/>
    <property type="match status" value="1"/>
</dbReference>
<dbReference type="InterPro" id="IPR001647">
    <property type="entry name" value="HTH_TetR"/>
</dbReference>
<evidence type="ECO:0000259" key="3">
    <source>
        <dbReference type="PROSITE" id="PS50977"/>
    </source>
</evidence>
<dbReference type="EMBL" id="JAAVUN010000037">
    <property type="protein sequence ID" value="NKE10679.1"/>
    <property type="molecule type" value="Genomic_DNA"/>
</dbReference>
<dbReference type="Gene3D" id="1.10.357.10">
    <property type="entry name" value="Tetracycline Repressor, domain 2"/>
    <property type="match status" value="1"/>
</dbReference>
<dbReference type="Proteomes" id="UP000521379">
    <property type="component" value="Unassembled WGS sequence"/>
</dbReference>
<proteinExistence type="predicted"/>
<feature type="domain" description="HTH tetR-type" evidence="3">
    <location>
        <begin position="7"/>
        <end position="71"/>
    </location>
</feature>
<protein>
    <submittedName>
        <fullName evidence="4">TetR/AcrR family transcriptional regulator</fullName>
    </submittedName>
</protein>
<keyword evidence="5" id="KW-1185">Reference proteome</keyword>
<keyword evidence="1 2" id="KW-0238">DNA-binding</keyword>
<dbReference type="PROSITE" id="PS50977">
    <property type="entry name" value="HTH_TETR_2"/>
    <property type="match status" value="1"/>
</dbReference>
<dbReference type="GO" id="GO:0003677">
    <property type="term" value="F:DNA binding"/>
    <property type="evidence" value="ECO:0007669"/>
    <property type="project" value="UniProtKB-UniRule"/>
</dbReference>
<dbReference type="AlphaFoldDB" id="A0A846TUY9"/>
<dbReference type="InterPro" id="IPR009057">
    <property type="entry name" value="Homeodomain-like_sf"/>
</dbReference>